<comment type="caution">
    <text evidence="2">The sequence shown here is derived from an EMBL/GenBank/DDBJ whole genome shotgun (WGS) entry which is preliminary data.</text>
</comment>
<name>A0ABQ5T165_9ACTN</name>
<dbReference type="Gene3D" id="3.20.20.190">
    <property type="entry name" value="Phosphatidylinositol (PI) phosphodiesterase"/>
    <property type="match status" value="1"/>
</dbReference>
<reference evidence="2" key="1">
    <citation type="journal article" date="2014" name="Int. J. Syst. Evol. Microbiol.">
        <title>Complete genome of a new Firmicutes species belonging to the dominant human colonic microbiota ('Ruminococcus bicirculans') reveals two chromosomes and a selective capacity to utilize plant glucans.</title>
        <authorList>
            <consortium name="NISC Comparative Sequencing Program"/>
            <person name="Wegmann U."/>
            <person name="Louis P."/>
            <person name="Goesmann A."/>
            <person name="Henrissat B."/>
            <person name="Duncan S.H."/>
            <person name="Flint H.J."/>
        </authorList>
    </citation>
    <scope>NUCLEOTIDE SEQUENCE</scope>
    <source>
        <strain evidence="2">VKM Ac-1246</strain>
    </source>
</reference>
<dbReference type="PANTHER" id="PTHR46211">
    <property type="entry name" value="GLYCEROPHOSPHORYL DIESTER PHOSPHODIESTERASE"/>
    <property type="match status" value="1"/>
</dbReference>
<evidence type="ECO:0000259" key="1">
    <source>
        <dbReference type="PROSITE" id="PS51704"/>
    </source>
</evidence>
<dbReference type="Proteomes" id="UP001142292">
    <property type="component" value="Unassembled WGS sequence"/>
</dbReference>
<accession>A0ABQ5T165</accession>
<evidence type="ECO:0000313" key="3">
    <source>
        <dbReference type="Proteomes" id="UP001142292"/>
    </source>
</evidence>
<sequence>MPVPPTHPITSLGVPPHARLLALIATLTIAFGTSHVTPASAAAGTAADDTTLAAPEADVVRPIMGETFRLNGSVGTGQSREVLLQHFQHGEWQTVQRQEVADSGRYSFVVTQPSWRSRWRVLAPAVEGPGSAGAELVSTPRTLFGQGQNVTTSVQRSVRAGGTVRITLFASPARPGRQLTLQRNSGDGWKKVTDLRADATGHARHVFKTADVAKTRFRTVARAHRGAPQFIGRAAAVYALGKKPVGVMAWRGDSANYPENTLEAYRSAVRHRADFIEMDFQPTADGEWVLLHDSDFRRTTDVEERFPERRTDSPREFTLEEVRSLDAGSWMGTEFEGSRVPTIEEAFDAIEAAERRYRHRVRLVIELKGESAAEMQALYRKVVGLRPTWVSKKGHDDKALFMSFEARHFDFPGVERTGMEKIAVKDEPDPADDYRRPYAQVHIHTRLLDAEHVDRFHRRKAKVGTWPAVGTAAVLRAAVAGVDFVTTDDVAGARRALLR</sequence>
<reference evidence="2" key="2">
    <citation type="submission" date="2023-01" db="EMBL/GenBank/DDBJ databases">
        <authorList>
            <person name="Sun Q."/>
            <person name="Evtushenko L."/>
        </authorList>
    </citation>
    <scope>NUCLEOTIDE SEQUENCE</scope>
    <source>
        <strain evidence="2">VKM Ac-1246</strain>
    </source>
</reference>
<evidence type="ECO:0000313" key="2">
    <source>
        <dbReference type="EMBL" id="GLJ69482.1"/>
    </source>
</evidence>
<organism evidence="2 3">
    <name type="scientific">Nocardioides luteus</name>
    <dbReference type="NCBI Taxonomy" id="1844"/>
    <lineage>
        <taxon>Bacteria</taxon>
        <taxon>Bacillati</taxon>
        <taxon>Actinomycetota</taxon>
        <taxon>Actinomycetes</taxon>
        <taxon>Propionibacteriales</taxon>
        <taxon>Nocardioidaceae</taxon>
        <taxon>Nocardioides</taxon>
    </lineage>
</organism>
<keyword evidence="3" id="KW-1185">Reference proteome</keyword>
<feature type="domain" description="GP-PDE" evidence="1">
    <location>
        <begin position="245"/>
        <end position="497"/>
    </location>
</feature>
<dbReference type="PROSITE" id="PS51704">
    <property type="entry name" value="GP_PDE"/>
    <property type="match status" value="1"/>
</dbReference>
<protein>
    <recommendedName>
        <fullName evidence="1">GP-PDE domain-containing protein</fullName>
    </recommendedName>
</protein>
<gene>
    <name evidence="2" type="ORF">GCM10017579_35180</name>
</gene>
<dbReference type="InterPro" id="IPR017946">
    <property type="entry name" value="PLC-like_Pdiesterase_TIM-brl"/>
</dbReference>
<proteinExistence type="predicted"/>
<dbReference type="Pfam" id="PF03009">
    <property type="entry name" value="GDPD"/>
    <property type="match status" value="1"/>
</dbReference>
<dbReference type="EMBL" id="BSEL01000007">
    <property type="protein sequence ID" value="GLJ69482.1"/>
    <property type="molecule type" value="Genomic_DNA"/>
</dbReference>
<dbReference type="InterPro" id="IPR030395">
    <property type="entry name" value="GP_PDE_dom"/>
</dbReference>
<dbReference type="PANTHER" id="PTHR46211:SF1">
    <property type="entry name" value="GLYCEROPHOSPHODIESTER PHOSPHODIESTERASE, CYTOPLASMIC"/>
    <property type="match status" value="1"/>
</dbReference>
<dbReference type="SUPFAM" id="SSF51695">
    <property type="entry name" value="PLC-like phosphodiesterases"/>
    <property type="match status" value="1"/>
</dbReference>